<evidence type="ECO:0000313" key="1">
    <source>
        <dbReference type="EMBL" id="KAF9524281.1"/>
    </source>
</evidence>
<evidence type="ECO:0000313" key="2">
    <source>
        <dbReference type="Proteomes" id="UP000807306"/>
    </source>
</evidence>
<accession>A0A9P6JKJ7</accession>
<dbReference type="AlphaFoldDB" id="A0A9P6JKJ7"/>
<reference evidence="1" key="1">
    <citation type="submission" date="2020-11" db="EMBL/GenBank/DDBJ databases">
        <authorList>
            <consortium name="DOE Joint Genome Institute"/>
            <person name="Ahrendt S."/>
            <person name="Riley R."/>
            <person name="Andreopoulos W."/>
            <person name="Labutti K."/>
            <person name="Pangilinan J."/>
            <person name="Ruiz-Duenas F.J."/>
            <person name="Barrasa J.M."/>
            <person name="Sanchez-Garcia M."/>
            <person name="Camarero S."/>
            <person name="Miyauchi S."/>
            <person name="Serrano A."/>
            <person name="Linde D."/>
            <person name="Babiker R."/>
            <person name="Drula E."/>
            <person name="Ayuso-Fernandez I."/>
            <person name="Pacheco R."/>
            <person name="Padilla G."/>
            <person name="Ferreira P."/>
            <person name="Barriuso J."/>
            <person name="Kellner H."/>
            <person name="Castanera R."/>
            <person name="Alfaro M."/>
            <person name="Ramirez L."/>
            <person name="Pisabarro A.G."/>
            <person name="Kuo A."/>
            <person name="Tritt A."/>
            <person name="Lipzen A."/>
            <person name="He G."/>
            <person name="Yan M."/>
            <person name="Ng V."/>
            <person name="Cullen D."/>
            <person name="Martin F."/>
            <person name="Rosso M.-N."/>
            <person name="Henrissat B."/>
            <person name="Hibbett D."/>
            <person name="Martinez A.T."/>
            <person name="Grigoriev I.V."/>
        </authorList>
    </citation>
    <scope>NUCLEOTIDE SEQUENCE</scope>
    <source>
        <strain evidence="1">CBS 506.95</strain>
    </source>
</reference>
<dbReference type="EMBL" id="MU157901">
    <property type="protein sequence ID" value="KAF9524281.1"/>
    <property type="molecule type" value="Genomic_DNA"/>
</dbReference>
<organism evidence="1 2">
    <name type="scientific">Crepidotus variabilis</name>
    <dbReference type="NCBI Taxonomy" id="179855"/>
    <lineage>
        <taxon>Eukaryota</taxon>
        <taxon>Fungi</taxon>
        <taxon>Dikarya</taxon>
        <taxon>Basidiomycota</taxon>
        <taxon>Agaricomycotina</taxon>
        <taxon>Agaricomycetes</taxon>
        <taxon>Agaricomycetidae</taxon>
        <taxon>Agaricales</taxon>
        <taxon>Agaricineae</taxon>
        <taxon>Crepidotaceae</taxon>
        <taxon>Crepidotus</taxon>
    </lineage>
</organism>
<gene>
    <name evidence="1" type="ORF">CPB83DRAFT_861535</name>
</gene>
<dbReference type="Proteomes" id="UP000807306">
    <property type="component" value="Unassembled WGS sequence"/>
</dbReference>
<name>A0A9P6JKJ7_9AGAR</name>
<comment type="caution">
    <text evidence="1">The sequence shown here is derived from an EMBL/GenBank/DDBJ whole genome shotgun (WGS) entry which is preliminary data.</text>
</comment>
<keyword evidence="2" id="KW-1185">Reference proteome</keyword>
<protein>
    <submittedName>
        <fullName evidence="1">Uncharacterized protein</fullName>
    </submittedName>
</protein>
<proteinExistence type="predicted"/>
<sequence>MSHSVTLPHPIAVVFPILSEPQHMESLQRLTPEAQQFSLLPTDQIRLPKGGLAPLFSPTHPKTAAGLPRPRTIDALLTEEPGAEAGEIVERVKFEFSGTVPLLFGLVKRPLAVAGAQVVEKNSRTVLFESGVEASGIRELKVRTFEEVILDGGKEGTKVKETVWGTCPFYLAPVLRIIAPGVHSEHMELYDKLFE</sequence>
<dbReference type="OrthoDB" id="619536at2759"/>